<dbReference type="Pfam" id="PF00475">
    <property type="entry name" value="IGPD"/>
    <property type="match status" value="1"/>
</dbReference>
<comment type="pathway">
    <text evidence="1">Amino-acid biosynthesis; L-histidine biosynthesis; L-histidine from 5-phospho-alpha-D-ribose 1-diphosphate: step 6/9.</text>
</comment>
<dbReference type="PROSITE" id="PS00955">
    <property type="entry name" value="IGP_DEHYDRATASE_2"/>
    <property type="match status" value="1"/>
</dbReference>
<dbReference type="InterPro" id="IPR020568">
    <property type="entry name" value="Ribosomal_Su5_D2-typ_SF"/>
</dbReference>
<dbReference type="GO" id="GO:0000105">
    <property type="term" value="P:L-histidine biosynthetic process"/>
    <property type="evidence" value="ECO:0007669"/>
    <property type="project" value="UniProtKB-UniPathway"/>
</dbReference>
<dbReference type="InterPro" id="IPR038494">
    <property type="entry name" value="IGPD_sf"/>
</dbReference>
<organism evidence="6">
    <name type="scientific">hydrothermal vent metagenome</name>
    <dbReference type="NCBI Taxonomy" id="652676"/>
    <lineage>
        <taxon>unclassified sequences</taxon>
        <taxon>metagenomes</taxon>
        <taxon>ecological metagenomes</taxon>
    </lineage>
</organism>
<dbReference type="Gene3D" id="3.30.230.40">
    <property type="entry name" value="Imidazole glycerol phosphate dehydratase, domain 1"/>
    <property type="match status" value="2"/>
</dbReference>
<dbReference type="PANTHER" id="PTHR23133">
    <property type="entry name" value="IMIDAZOLEGLYCEROL-PHOSPHATE DEHYDRATASE HIS7"/>
    <property type="match status" value="1"/>
</dbReference>
<name>A0A3B0SFD4_9ZZZZ</name>
<dbReference type="HAMAP" id="MF_00076">
    <property type="entry name" value="HisB"/>
    <property type="match status" value="1"/>
</dbReference>
<evidence type="ECO:0000256" key="1">
    <source>
        <dbReference type="ARBA" id="ARBA00005047"/>
    </source>
</evidence>
<dbReference type="FunFam" id="3.30.230.40:FF:000001">
    <property type="entry name" value="Imidazoleglycerol-phosphate dehydratase HisB"/>
    <property type="match status" value="1"/>
</dbReference>
<dbReference type="PROSITE" id="PS00954">
    <property type="entry name" value="IGP_DEHYDRATASE_1"/>
    <property type="match status" value="1"/>
</dbReference>
<dbReference type="FunFam" id="3.30.230.40:FF:000003">
    <property type="entry name" value="Imidazoleglycerol-phosphate dehydratase HisB"/>
    <property type="match status" value="1"/>
</dbReference>
<dbReference type="NCBIfam" id="NF002114">
    <property type="entry name" value="PRK00951.2-4"/>
    <property type="match status" value="1"/>
</dbReference>
<dbReference type="CDD" id="cd07914">
    <property type="entry name" value="IGPD"/>
    <property type="match status" value="1"/>
</dbReference>
<dbReference type="AlphaFoldDB" id="A0A3B0SFD4"/>
<dbReference type="NCBIfam" id="NF002111">
    <property type="entry name" value="PRK00951.2-1"/>
    <property type="match status" value="1"/>
</dbReference>
<evidence type="ECO:0000256" key="2">
    <source>
        <dbReference type="ARBA" id="ARBA00016664"/>
    </source>
</evidence>
<keyword evidence="5 6" id="KW-0456">Lyase</keyword>
<keyword evidence="3" id="KW-0028">Amino-acid biosynthesis</keyword>
<evidence type="ECO:0000256" key="4">
    <source>
        <dbReference type="ARBA" id="ARBA00023102"/>
    </source>
</evidence>
<sequence length="194" mass="20641">MTRIVTVQRTTKETNISCTLNLDGTGDVSVSTGVGFFDHMLTAFAYHGMFDLALTCDGDLEIDEHHTIEDSALVLGQAVAEALGDRAGIVRYGDASVPMDEASATALIDVGGRPYSVINIPLRGLRMGTMSTQMVPHALEAFARTAGATLHITAQGENDHHITEASFKAFGRALRIAVAIDPRRQGIPSTKGTT</sequence>
<gene>
    <name evidence="6" type="ORF">MNBD_ACTINO02-3289</name>
</gene>
<evidence type="ECO:0000256" key="3">
    <source>
        <dbReference type="ARBA" id="ARBA00022605"/>
    </source>
</evidence>
<dbReference type="EMBL" id="UOEK01000294">
    <property type="protein sequence ID" value="VAW04665.1"/>
    <property type="molecule type" value="Genomic_DNA"/>
</dbReference>
<evidence type="ECO:0000313" key="6">
    <source>
        <dbReference type="EMBL" id="VAW04665.1"/>
    </source>
</evidence>
<dbReference type="PANTHER" id="PTHR23133:SF2">
    <property type="entry name" value="IMIDAZOLEGLYCEROL-PHOSPHATE DEHYDRATASE"/>
    <property type="match status" value="1"/>
</dbReference>
<dbReference type="GO" id="GO:0004424">
    <property type="term" value="F:imidazoleglycerol-phosphate dehydratase activity"/>
    <property type="evidence" value="ECO:0007669"/>
    <property type="project" value="InterPro"/>
</dbReference>
<dbReference type="UniPathway" id="UPA00031">
    <property type="reaction ID" value="UER00011"/>
</dbReference>
<dbReference type="InterPro" id="IPR000807">
    <property type="entry name" value="ImidazoleglycerolP_deHydtase"/>
</dbReference>
<dbReference type="SUPFAM" id="SSF54211">
    <property type="entry name" value="Ribosomal protein S5 domain 2-like"/>
    <property type="match status" value="2"/>
</dbReference>
<protein>
    <recommendedName>
        <fullName evidence="2">Imidazoleglycerol-phosphate dehydratase</fullName>
    </recommendedName>
</protein>
<keyword evidence="4" id="KW-0368">Histidine biosynthesis</keyword>
<reference evidence="6" key="1">
    <citation type="submission" date="2018-06" db="EMBL/GenBank/DDBJ databases">
        <authorList>
            <person name="Zhirakovskaya E."/>
        </authorList>
    </citation>
    <scope>NUCLEOTIDE SEQUENCE</scope>
</reference>
<proteinExistence type="inferred from homology"/>
<evidence type="ECO:0000256" key="5">
    <source>
        <dbReference type="ARBA" id="ARBA00023239"/>
    </source>
</evidence>
<dbReference type="InterPro" id="IPR020565">
    <property type="entry name" value="ImidazoleglycerP_deHydtase_CS"/>
</dbReference>
<accession>A0A3B0SFD4</accession>